<gene>
    <name evidence="1" type="ORF">L3X38_009549</name>
</gene>
<evidence type="ECO:0000313" key="1">
    <source>
        <dbReference type="EMBL" id="KAI5341674.1"/>
    </source>
</evidence>
<proteinExistence type="predicted"/>
<reference evidence="1 2" key="1">
    <citation type="journal article" date="2022" name="G3 (Bethesda)">
        <title>Whole-genome sequence and methylome profiling of the almond [Prunus dulcis (Mill.) D.A. Webb] cultivar 'Nonpareil'.</title>
        <authorList>
            <person name="D'Amico-Willman K.M."/>
            <person name="Ouma W.Z."/>
            <person name="Meulia T."/>
            <person name="Sideli G.M."/>
            <person name="Gradziel T.M."/>
            <person name="Fresnedo-Ramirez J."/>
        </authorList>
    </citation>
    <scope>NUCLEOTIDE SEQUENCE [LARGE SCALE GENOMIC DNA]</scope>
    <source>
        <strain evidence="1">Clone GOH B32 T37-40</strain>
    </source>
</reference>
<evidence type="ECO:0000313" key="2">
    <source>
        <dbReference type="Proteomes" id="UP001054821"/>
    </source>
</evidence>
<comment type="caution">
    <text evidence="1">The sequence shown here is derived from an EMBL/GenBank/DDBJ whole genome shotgun (WGS) entry which is preliminary data.</text>
</comment>
<keyword evidence="2" id="KW-1185">Reference proteome</keyword>
<sequence>MWYHTTFVDDKDTVVWQIKLEHVFLMETDYRIIFHCWLVEILWQHHDPQSAEKLSWARTRCNVPPLPASQDASFRIYSHQCSAHAFRGRHGTWRCPSWQDQILEVAATSAMAYPSHGLEFD</sequence>
<organism evidence="1 2">
    <name type="scientific">Prunus dulcis</name>
    <name type="common">Almond</name>
    <name type="synonym">Amygdalus dulcis</name>
    <dbReference type="NCBI Taxonomy" id="3755"/>
    <lineage>
        <taxon>Eukaryota</taxon>
        <taxon>Viridiplantae</taxon>
        <taxon>Streptophyta</taxon>
        <taxon>Embryophyta</taxon>
        <taxon>Tracheophyta</taxon>
        <taxon>Spermatophyta</taxon>
        <taxon>Magnoliopsida</taxon>
        <taxon>eudicotyledons</taxon>
        <taxon>Gunneridae</taxon>
        <taxon>Pentapetalae</taxon>
        <taxon>rosids</taxon>
        <taxon>fabids</taxon>
        <taxon>Rosales</taxon>
        <taxon>Rosaceae</taxon>
        <taxon>Amygdaloideae</taxon>
        <taxon>Amygdaleae</taxon>
        <taxon>Prunus</taxon>
    </lineage>
</organism>
<dbReference type="AlphaFoldDB" id="A0AAD4WFF1"/>
<dbReference type="EMBL" id="JAJFAZ020000002">
    <property type="protein sequence ID" value="KAI5341674.1"/>
    <property type="molecule type" value="Genomic_DNA"/>
</dbReference>
<accession>A0AAD4WFF1</accession>
<name>A0AAD4WFF1_PRUDU</name>
<dbReference type="Proteomes" id="UP001054821">
    <property type="component" value="Chromosome 2"/>
</dbReference>
<protein>
    <submittedName>
        <fullName evidence="1">Uncharacterized protein</fullName>
    </submittedName>
</protein>